<name>A0A6B2LB66_9EUKA</name>
<dbReference type="PANTHER" id="PTHR14015:SF2">
    <property type="entry name" value="OPIOID GROWTH FACTOR RECEPTOR (OGFR) CONSERVED DOMAIN-CONTAINING PROTEIN"/>
    <property type="match status" value="1"/>
</dbReference>
<feature type="domain" description="Opioid growth factor receptor (OGFr) conserved" evidence="3">
    <location>
        <begin position="15"/>
        <end position="204"/>
    </location>
</feature>
<feature type="compositionally biased region" description="Basic and acidic residues" evidence="2">
    <location>
        <begin position="288"/>
        <end position="299"/>
    </location>
</feature>
<organism evidence="4">
    <name type="scientific">Arcella intermedia</name>
    <dbReference type="NCBI Taxonomy" id="1963864"/>
    <lineage>
        <taxon>Eukaryota</taxon>
        <taxon>Amoebozoa</taxon>
        <taxon>Tubulinea</taxon>
        <taxon>Elardia</taxon>
        <taxon>Arcellinida</taxon>
        <taxon>Sphaerothecina</taxon>
        <taxon>Arcellidae</taxon>
        <taxon>Arcella</taxon>
    </lineage>
</organism>
<feature type="compositionally biased region" description="Basic and acidic residues" evidence="2">
    <location>
        <begin position="260"/>
        <end position="275"/>
    </location>
</feature>
<comment type="similarity">
    <text evidence="1">Belongs to the opioid growth factor receptor family.</text>
</comment>
<dbReference type="InterPro" id="IPR006757">
    <property type="entry name" value="OGF_rcpt"/>
</dbReference>
<evidence type="ECO:0000259" key="3">
    <source>
        <dbReference type="Pfam" id="PF04664"/>
    </source>
</evidence>
<dbReference type="GO" id="GO:0016020">
    <property type="term" value="C:membrane"/>
    <property type="evidence" value="ECO:0007669"/>
    <property type="project" value="InterPro"/>
</dbReference>
<dbReference type="AlphaFoldDB" id="A0A6B2LB66"/>
<proteinExistence type="inferred from homology"/>
<accession>A0A6B2LB66</accession>
<evidence type="ECO:0000313" key="4">
    <source>
        <dbReference type="EMBL" id="NDV34150.1"/>
    </source>
</evidence>
<dbReference type="EMBL" id="GIBP01005181">
    <property type="protein sequence ID" value="NDV34150.1"/>
    <property type="molecule type" value="Transcribed_RNA"/>
</dbReference>
<reference evidence="4" key="1">
    <citation type="journal article" date="2020" name="J. Eukaryot. Microbiol.">
        <title>De novo Sequencing, Assembly and Annotation of the Transcriptome for the Free-Living Testate Amoeba Arcella intermedia.</title>
        <authorList>
            <person name="Ribeiro G.M."/>
            <person name="Porfirio-Sousa A.L."/>
            <person name="Maurer-Alcala X.X."/>
            <person name="Katz L.A."/>
            <person name="Lahr D.J.G."/>
        </authorList>
    </citation>
    <scope>NUCLEOTIDE SEQUENCE</scope>
</reference>
<dbReference type="GO" id="GO:0140625">
    <property type="term" value="F:opioid growth factor receptor activity"/>
    <property type="evidence" value="ECO:0007669"/>
    <property type="project" value="InterPro"/>
</dbReference>
<dbReference type="Pfam" id="PF04664">
    <property type="entry name" value="OGFr_N"/>
    <property type="match status" value="1"/>
</dbReference>
<dbReference type="PANTHER" id="PTHR14015">
    <property type="entry name" value="OPIOID GROWTH FACTOR RECEPTOR OGFR ZETA-TYPE OPIOID RECEPTOR"/>
    <property type="match status" value="1"/>
</dbReference>
<sequence length="308" mass="36800">MEEYRSGYPGQIDNENMQDNYRFYIGEIPSKPDGDFIDKIHELWWGDVAKLEIHHGYIQWLFPIREHGMNYESQPLQKHEIEKIKSNPVALQRLKKSYEMMLDFYGCRLKDQETGEIERHPEKWKKQYRNLEQHPHNFLRITRILKCLGEFDLEHYQRQFLEHFIKDIFIPDEDNHVWLSSCQSSCEGYWIGTVKNDLVRADFEEKITKYKEVYSGTKKTHLYNFKHSIKGSTHLDDEDETETENEWDYQMDESEKMKLKEQMLADDNKDIHHDDDEGNEPVGNVVISEKEGEDSKGADNDIEPEEDE</sequence>
<feature type="region of interest" description="Disordered" evidence="2">
    <location>
        <begin position="260"/>
        <end position="308"/>
    </location>
</feature>
<dbReference type="InterPro" id="IPR039574">
    <property type="entry name" value="OGFr"/>
</dbReference>
<evidence type="ECO:0000256" key="2">
    <source>
        <dbReference type="SAM" id="MobiDB-lite"/>
    </source>
</evidence>
<evidence type="ECO:0000256" key="1">
    <source>
        <dbReference type="ARBA" id="ARBA00010365"/>
    </source>
</evidence>
<protein>
    <recommendedName>
        <fullName evidence="3">Opioid growth factor receptor (OGFr) conserved domain-containing protein</fullName>
    </recommendedName>
</protein>